<comment type="caution">
    <text evidence="1">The sequence shown here is derived from an EMBL/GenBank/DDBJ whole genome shotgun (WGS) entry which is preliminary data.</text>
</comment>
<dbReference type="EMBL" id="JABBWK010000014">
    <property type="protein sequence ID" value="KAG1903094.1"/>
    <property type="molecule type" value="Genomic_DNA"/>
</dbReference>
<evidence type="ECO:0000313" key="1">
    <source>
        <dbReference type="EMBL" id="KAG1903094.1"/>
    </source>
</evidence>
<organism evidence="1 2">
    <name type="scientific">Suillus fuscotomentosus</name>
    <dbReference type="NCBI Taxonomy" id="1912939"/>
    <lineage>
        <taxon>Eukaryota</taxon>
        <taxon>Fungi</taxon>
        <taxon>Dikarya</taxon>
        <taxon>Basidiomycota</taxon>
        <taxon>Agaricomycotina</taxon>
        <taxon>Agaricomycetes</taxon>
        <taxon>Agaricomycetidae</taxon>
        <taxon>Boletales</taxon>
        <taxon>Suillineae</taxon>
        <taxon>Suillaceae</taxon>
        <taxon>Suillus</taxon>
    </lineage>
</organism>
<accession>A0AAD4EDQ2</accession>
<name>A0AAD4EDQ2_9AGAM</name>
<evidence type="ECO:0000313" key="2">
    <source>
        <dbReference type="Proteomes" id="UP001195769"/>
    </source>
</evidence>
<dbReference type="AlphaFoldDB" id="A0AAD4EDQ2"/>
<dbReference type="RefSeq" id="XP_041228669.1">
    <property type="nucleotide sequence ID" value="XM_041370242.1"/>
</dbReference>
<protein>
    <submittedName>
        <fullName evidence="1">Uncharacterized protein</fullName>
    </submittedName>
</protein>
<keyword evidence="2" id="KW-1185">Reference proteome</keyword>
<proteinExistence type="predicted"/>
<gene>
    <name evidence="1" type="ORF">F5891DRAFT_1276666</name>
</gene>
<reference evidence="1" key="1">
    <citation type="journal article" date="2020" name="New Phytol.">
        <title>Comparative genomics reveals dynamic genome evolution in host specialist ectomycorrhizal fungi.</title>
        <authorList>
            <person name="Lofgren L.A."/>
            <person name="Nguyen N.H."/>
            <person name="Vilgalys R."/>
            <person name="Ruytinx J."/>
            <person name="Liao H.L."/>
            <person name="Branco S."/>
            <person name="Kuo A."/>
            <person name="LaButti K."/>
            <person name="Lipzen A."/>
            <person name="Andreopoulos W."/>
            <person name="Pangilinan J."/>
            <person name="Riley R."/>
            <person name="Hundley H."/>
            <person name="Na H."/>
            <person name="Barry K."/>
            <person name="Grigoriev I.V."/>
            <person name="Stajich J.E."/>
            <person name="Kennedy P.G."/>
        </authorList>
    </citation>
    <scope>NUCLEOTIDE SEQUENCE</scope>
    <source>
        <strain evidence="1">FC203</strain>
    </source>
</reference>
<dbReference type="Proteomes" id="UP001195769">
    <property type="component" value="Unassembled WGS sequence"/>
</dbReference>
<dbReference type="GeneID" id="64664540"/>
<sequence length="138" mass="15840">MGPMIRMLLQSHVTYSKNDDESPVSNATRFAAASPQGTPLFDKKILQTPPDNHSLGNYYVSCFECELRENSTGFTRINMRSVSKAGPHRSFDYSEDLCHCIDQFFQISLLLHNVCHSHRDPDWDLQQHQAHDLCPHHQ</sequence>